<evidence type="ECO:0000313" key="1">
    <source>
        <dbReference type="EMBL" id="TPP62858.1"/>
    </source>
</evidence>
<protein>
    <submittedName>
        <fullName evidence="1">Uncharacterized protein</fullName>
    </submittedName>
</protein>
<keyword evidence="2" id="KW-1185">Reference proteome</keyword>
<organism evidence="1 2">
    <name type="scientific">Fasciola gigantica</name>
    <name type="common">Giant liver fluke</name>
    <dbReference type="NCBI Taxonomy" id="46835"/>
    <lineage>
        <taxon>Eukaryota</taxon>
        <taxon>Metazoa</taxon>
        <taxon>Spiralia</taxon>
        <taxon>Lophotrochozoa</taxon>
        <taxon>Platyhelminthes</taxon>
        <taxon>Trematoda</taxon>
        <taxon>Digenea</taxon>
        <taxon>Plagiorchiida</taxon>
        <taxon>Echinostomata</taxon>
        <taxon>Echinostomatoidea</taxon>
        <taxon>Fasciolidae</taxon>
        <taxon>Fasciola</taxon>
    </lineage>
</organism>
<name>A0A504YYI3_FASGI</name>
<dbReference type="EMBL" id="SUNJ01006372">
    <property type="protein sequence ID" value="TPP62858.1"/>
    <property type="molecule type" value="Genomic_DNA"/>
</dbReference>
<proteinExistence type="predicted"/>
<dbReference type="Proteomes" id="UP000316759">
    <property type="component" value="Unassembled WGS sequence"/>
</dbReference>
<accession>A0A504YYI3</accession>
<dbReference type="AlphaFoldDB" id="A0A504YYI3"/>
<evidence type="ECO:0000313" key="2">
    <source>
        <dbReference type="Proteomes" id="UP000316759"/>
    </source>
</evidence>
<sequence>MQSTGGIASYRRPGRHLSEVNGLHEFIVVLQYLHLFSSHLCPGTQATHQLLARLFLIAFLSGQSQVALPPTQPTPAYFNTANITSVSSSAILLNCPTAPIFPTVLTDDALGINTTNRATNNSASIGAASSIGPNVTHPVPNLSLVSCENTVPCTLAPAPPQ</sequence>
<comment type="caution">
    <text evidence="1">The sequence shown here is derived from an EMBL/GenBank/DDBJ whole genome shotgun (WGS) entry which is preliminary data.</text>
</comment>
<reference evidence="1 2" key="1">
    <citation type="submission" date="2019-04" db="EMBL/GenBank/DDBJ databases">
        <title>Annotation for the trematode Fasciola gigantica.</title>
        <authorList>
            <person name="Choi Y.-J."/>
        </authorList>
    </citation>
    <scope>NUCLEOTIDE SEQUENCE [LARGE SCALE GENOMIC DNA]</scope>
    <source>
        <strain evidence="1">Uganda_cow_1</strain>
    </source>
</reference>
<gene>
    <name evidence="1" type="ORF">FGIG_12261</name>
</gene>